<dbReference type="PANTHER" id="PTHR43289:SF6">
    <property type="entry name" value="SERINE_THREONINE-PROTEIN KINASE NEKL-3"/>
    <property type="match status" value="1"/>
</dbReference>
<proteinExistence type="predicted"/>
<dbReference type="InterPro" id="IPR011009">
    <property type="entry name" value="Kinase-like_dom_sf"/>
</dbReference>
<evidence type="ECO:0000259" key="7">
    <source>
        <dbReference type="PROSITE" id="PS50011"/>
    </source>
</evidence>
<evidence type="ECO:0000256" key="1">
    <source>
        <dbReference type="ARBA" id="ARBA00022679"/>
    </source>
</evidence>
<keyword evidence="6" id="KW-0812">Transmembrane</keyword>
<dbReference type="AlphaFoldDB" id="A0A858REG9"/>
<dbReference type="Proteomes" id="UP000501812">
    <property type="component" value="Chromosome"/>
</dbReference>
<dbReference type="RefSeq" id="WP_169453346.1">
    <property type="nucleotide sequence ID" value="NZ_CP051774.1"/>
</dbReference>
<accession>A0A858REG9</accession>
<dbReference type="Gene3D" id="3.30.200.20">
    <property type="entry name" value="Phosphorylase Kinase, domain 1"/>
    <property type="match status" value="1"/>
</dbReference>
<feature type="binding site" evidence="5">
    <location>
        <position position="131"/>
    </location>
    <ligand>
        <name>ATP</name>
        <dbReference type="ChEBI" id="CHEBI:30616"/>
    </ligand>
</feature>
<dbReference type="GO" id="GO:0005524">
    <property type="term" value="F:ATP binding"/>
    <property type="evidence" value="ECO:0007669"/>
    <property type="project" value="UniProtKB-UniRule"/>
</dbReference>
<evidence type="ECO:0000313" key="9">
    <source>
        <dbReference type="Proteomes" id="UP000501812"/>
    </source>
</evidence>
<keyword evidence="8" id="KW-0723">Serine/threonine-protein kinase</keyword>
<name>A0A858REG9_9BACT</name>
<dbReference type="EMBL" id="CP051774">
    <property type="protein sequence ID" value="QJE95125.1"/>
    <property type="molecule type" value="Genomic_DNA"/>
</dbReference>
<evidence type="ECO:0000313" key="8">
    <source>
        <dbReference type="EMBL" id="QJE95125.1"/>
    </source>
</evidence>
<dbReference type="PROSITE" id="PS50011">
    <property type="entry name" value="PROTEIN_KINASE_DOM"/>
    <property type="match status" value="1"/>
</dbReference>
<dbReference type="InterPro" id="IPR017441">
    <property type="entry name" value="Protein_kinase_ATP_BS"/>
</dbReference>
<dbReference type="SUPFAM" id="SSF56112">
    <property type="entry name" value="Protein kinase-like (PK-like)"/>
    <property type="match status" value="1"/>
</dbReference>
<evidence type="ECO:0000256" key="4">
    <source>
        <dbReference type="ARBA" id="ARBA00022840"/>
    </source>
</evidence>
<dbReference type="GO" id="GO:0004674">
    <property type="term" value="F:protein serine/threonine kinase activity"/>
    <property type="evidence" value="ECO:0007669"/>
    <property type="project" value="UniProtKB-KW"/>
</dbReference>
<keyword evidence="9" id="KW-1185">Reference proteome</keyword>
<dbReference type="Gene3D" id="1.10.510.10">
    <property type="entry name" value="Transferase(Phosphotransferase) domain 1"/>
    <property type="match status" value="1"/>
</dbReference>
<keyword evidence="6" id="KW-1133">Transmembrane helix</keyword>
<organism evidence="8 9">
    <name type="scientific">Luteolibacter luteus</name>
    <dbReference type="NCBI Taxonomy" id="2728835"/>
    <lineage>
        <taxon>Bacteria</taxon>
        <taxon>Pseudomonadati</taxon>
        <taxon>Verrucomicrobiota</taxon>
        <taxon>Verrucomicrobiia</taxon>
        <taxon>Verrucomicrobiales</taxon>
        <taxon>Verrucomicrobiaceae</taxon>
        <taxon>Luteolibacter</taxon>
    </lineage>
</organism>
<feature type="domain" description="Protein kinase" evidence="7">
    <location>
        <begin position="101"/>
        <end position="396"/>
    </location>
</feature>
<dbReference type="SMART" id="SM00220">
    <property type="entry name" value="S_TKc"/>
    <property type="match status" value="1"/>
</dbReference>
<dbReference type="PROSITE" id="PS00107">
    <property type="entry name" value="PROTEIN_KINASE_ATP"/>
    <property type="match status" value="1"/>
</dbReference>
<feature type="transmembrane region" description="Helical" evidence="6">
    <location>
        <begin position="421"/>
        <end position="444"/>
    </location>
</feature>
<gene>
    <name evidence="8" type="ORF">HHL09_04845</name>
</gene>
<keyword evidence="1" id="KW-0808">Transferase</keyword>
<protein>
    <submittedName>
        <fullName evidence="8">Serine/threonine protein kinase</fullName>
    </submittedName>
</protein>
<sequence length="749" mass="83081">MEPTRHEEEISSAIMEVALSLDDPSARELFLERVFENRDDAKDEMARLLEAADGAATFFLEAREERAKVTAKILSENGRSSMPIPVRFAGDEEFTEKLGPYRLVSRLGEGGGGVVYEAEQELPIRRRVAIKIVRMEVENTTALARFDVERQALALMDHPNIAKVLDAGTTPGGKPYFAMELVTGESIVQYSNRHKLSCAQRLELFVLVCNAVQHAHQKGIIHRDIKPSNVIVTRQDGENVPKIIDFGIAKSDAIPGRSITAHDQFFGTPAYMSPEQVALTGIDVDTRSDIFSLGVLLYELLTGATPINRSEGPELTFSQIRKSLLTWETLRPSELLAKLPADSLRALASERGTDPASLIAYVKGDLDWIVMMALEKNRMRRYQTANGLATDIKRFLTFQPIAARPPSGIYVLTKFVRRNRFGFAAAVLLMVLLIGGLGITAVMYERERKTAAEQLRLKNEAQAARNEESRLRRQADARSNVARAAFLLDQGRIDDADALWKDYPLSAIEPSLEAAAVFRSLGDWNSENGRRDQALQCYRLLRQANRQDSPQKILQGDDLMAIAAALLSEDKSEYLAFRDEMLIRYTPAESAHKAEHLLKVCLLQPVQPHVIKHLRRDVETMGNPLKTPCPAWSAFSLSLFELRSGDHAKTLEACDIGLKSPERKSSCEVSLLAVKAMSHFNAGETAEAADILANAREISTKCDGKDFSRGQSIPPYWFDWAIANLLVKEAGELIEGPATETAAVPATAR</sequence>
<evidence type="ECO:0000256" key="6">
    <source>
        <dbReference type="SAM" id="Phobius"/>
    </source>
</evidence>
<dbReference type="InterPro" id="IPR000719">
    <property type="entry name" value="Prot_kinase_dom"/>
</dbReference>
<dbReference type="Pfam" id="PF00069">
    <property type="entry name" value="Pkinase"/>
    <property type="match status" value="1"/>
</dbReference>
<evidence type="ECO:0000256" key="2">
    <source>
        <dbReference type="ARBA" id="ARBA00022741"/>
    </source>
</evidence>
<dbReference type="CDD" id="cd14014">
    <property type="entry name" value="STKc_PknB_like"/>
    <property type="match status" value="1"/>
</dbReference>
<dbReference type="PROSITE" id="PS00108">
    <property type="entry name" value="PROTEIN_KINASE_ST"/>
    <property type="match status" value="1"/>
</dbReference>
<evidence type="ECO:0000256" key="5">
    <source>
        <dbReference type="PROSITE-ProRule" id="PRU10141"/>
    </source>
</evidence>
<keyword evidence="6" id="KW-0472">Membrane</keyword>
<dbReference type="KEGG" id="luo:HHL09_04845"/>
<reference evidence="8 9" key="1">
    <citation type="submission" date="2020-04" db="EMBL/GenBank/DDBJ databases">
        <title>Luteolibacter sp. G-1-1-1 isolated from soil.</title>
        <authorList>
            <person name="Dahal R.H."/>
        </authorList>
    </citation>
    <scope>NUCLEOTIDE SEQUENCE [LARGE SCALE GENOMIC DNA]</scope>
    <source>
        <strain evidence="8 9">G-1-1-1</strain>
    </source>
</reference>
<keyword evidence="4 5" id="KW-0067">ATP-binding</keyword>
<keyword evidence="2 5" id="KW-0547">Nucleotide-binding</keyword>
<evidence type="ECO:0000256" key="3">
    <source>
        <dbReference type="ARBA" id="ARBA00022777"/>
    </source>
</evidence>
<keyword evidence="3 8" id="KW-0418">Kinase</keyword>
<dbReference type="InterPro" id="IPR008271">
    <property type="entry name" value="Ser/Thr_kinase_AS"/>
</dbReference>
<dbReference type="PANTHER" id="PTHR43289">
    <property type="entry name" value="MITOGEN-ACTIVATED PROTEIN KINASE KINASE KINASE 20-RELATED"/>
    <property type="match status" value="1"/>
</dbReference>